<dbReference type="Pfam" id="PF01565">
    <property type="entry name" value="FAD_binding_4"/>
    <property type="match status" value="1"/>
</dbReference>
<sequence>MASNLQAQHDASVAVISSRVKHFHSLNQAFRVYHGSTHSTRPSQHYANNTVDVSMLTRVLRIDTDKKTALVEANVPMDQLVRATLKHGLIPPIVMEFPGITVGGGFAGTAGESSSFRYSTFEHTVSWIKIVLGNGEVVTASATEREDLFYGAGSSHGTLGVITLLEVQLVEAKKFVELTYYPVDSLDAAVRKFKEEAGKPETMYMDGILFARDRGLVCIGQLADSVKPGSRIQRFCRAADPWFYTHAEELMGKLHEPVTEAVPLVDYFFRYDRGAFWTGKYAFDQLMVPFNRVTRWILHDLLHARKMSHALHSSGLSASNVIQDIGIPYSTAGEFFDFVNEVFPLYPVWLCPVSIRGASDSPSAPPGPFMHRLTDHSEDDTFLNFGIWGPGPKRRREFVDLNRALEKKAADLRGVKVLYAHAYYTEEEFWQIYDKEKYDALRGKYFAQHLPTVYDKVKVDLGVGNGEEGEVEDGKGKPSGIKERSGFLAAVYGVAHLLLRSEYILKKK</sequence>
<dbReference type="GO" id="GO:0008202">
    <property type="term" value="P:steroid metabolic process"/>
    <property type="evidence" value="ECO:0007669"/>
    <property type="project" value="TreeGrafter"/>
</dbReference>
<dbReference type="EMBL" id="PDNA01000125">
    <property type="protein sequence ID" value="PGH11945.1"/>
    <property type="molecule type" value="Genomic_DNA"/>
</dbReference>
<proteinExistence type="predicted"/>
<dbReference type="GO" id="GO:0005737">
    <property type="term" value="C:cytoplasm"/>
    <property type="evidence" value="ECO:0007669"/>
    <property type="project" value="TreeGrafter"/>
</dbReference>
<keyword evidence="6" id="KW-0472">Membrane</keyword>
<dbReference type="GO" id="GO:0000246">
    <property type="term" value="F:Delta24(24-1) sterol reductase activity"/>
    <property type="evidence" value="ECO:0007669"/>
    <property type="project" value="TreeGrafter"/>
</dbReference>
<protein>
    <recommendedName>
        <fullName evidence="2">Delta(24)-sterol reductase</fullName>
        <ecNumber evidence="2">1.3.1.72</ecNumber>
    </recommendedName>
</protein>
<dbReference type="PROSITE" id="PS51387">
    <property type="entry name" value="FAD_PCMH"/>
    <property type="match status" value="1"/>
</dbReference>
<dbReference type="GO" id="GO:0071949">
    <property type="term" value="F:FAD binding"/>
    <property type="evidence" value="ECO:0007669"/>
    <property type="project" value="InterPro"/>
</dbReference>
<reference evidence="8 9" key="1">
    <citation type="submission" date="2017-10" db="EMBL/GenBank/DDBJ databases">
        <title>Comparative genomics in systemic dimorphic fungi from Ajellomycetaceae.</title>
        <authorList>
            <person name="Munoz J.F."/>
            <person name="Mcewen J.G."/>
            <person name="Clay O.K."/>
            <person name="Cuomo C.A."/>
        </authorList>
    </citation>
    <scope>NUCLEOTIDE SEQUENCE [LARGE SCALE GENOMIC DNA]</scope>
    <source>
        <strain evidence="8 9">UAMH7299</strain>
    </source>
</reference>
<dbReference type="InterPro" id="IPR006094">
    <property type="entry name" value="Oxid_FAD_bind_N"/>
</dbReference>
<comment type="caution">
    <text evidence="8">The sequence shown here is derived from an EMBL/GenBank/DDBJ whole genome shotgun (WGS) entry which is preliminary data.</text>
</comment>
<evidence type="ECO:0000256" key="4">
    <source>
        <dbReference type="ARBA" id="ARBA00022989"/>
    </source>
</evidence>
<dbReference type="SUPFAM" id="SSF56176">
    <property type="entry name" value="FAD-binding/transporter-associated domain-like"/>
    <property type="match status" value="1"/>
</dbReference>
<dbReference type="AlphaFoldDB" id="A0A2B7XSL5"/>
<evidence type="ECO:0000256" key="3">
    <source>
        <dbReference type="ARBA" id="ARBA00022692"/>
    </source>
</evidence>
<keyword evidence="4" id="KW-1133">Transmembrane helix</keyword>
<evidence type="ECO:0000313" key="9">
    <source>
        <dbReference type="Proteomes" id="UP000224634"/>
    </source>
</evidence>
<evidence type="ECO:0000313" key="8">
    <source>
        <dbReference type="EMBL" id="PGH11945.1"/>
    </source>
</evidence>
<dbReference type="OrthoDB" id="415825at2759"/>
<name>A0A2B7XSL5_POLH7</name>
<dbReference type="InterPro" id="IPR040165">
    <property type="entry name" value="Diminuto-like"/>
</dbReference>
<evidence type="ECO:0000256" key="6">
    <source>
        <dbReference type="ARBA" id="ARBA00023136"/>
    </source>
</evidence>
<dbReference type="EC" id="1.3.1.72" evidence="2"/>
<evidence type="ECO:0000256" key="2">
    <source>
        <dbReference type="ARBA" id="ARBA00012405"/>
    </source>
</evidence>
<dbReference type="InterPro" id="IPR016166">
    <property type="entry name" value="FAD-bd_PCMH"/>
</dbReference>
<dbReference type="STRING" id="1447883.A0A2B7XSL5"/>
<feature type="domain" description="FAD-binding PCMH-type" evidence="7">
    <location>
        <begin position="1"/>
        <end position="172"/>
    </location>
</feature>
<keyword evidence="5" id="KW-0560">Oxidoreductase</keyword>
<dbReference type="PANTHER" id="PTHR10801:SF0">
    <property type="entry name" value="DELTA(24)-STEROL REDUCTASE"/>
    <property type="match status" value="1"/>
</dbReference>
<gene>
    <name evidence="8" type="ORF">AJ80_06910</name>
</gene>
<dbReference type="Proteomes" id="UP000224634">
    <property type="component" value="Unassembled WGS sequence"/>
</dbReference>
<dbReference type="GO" id="GO:0016020">
    <property type="term" value="C:membrane"/>
    <property type="evidence" value="ECO:0007669"/>
    <property type="project" value="UniProtKB-SubCell"/>
</dbReference>
<comment type="subcellular location">
    <subcellularLocation>
        <location evidence="1">Membrane</location>
        <topology evidence="1">Single-pass membrane protein</topology>
    </subcellularLocation>
</comment>
<dbReference type="InterPro" id="IPR016169">
    <property type="entry name" value="FAD-bd_PCMH_sub2"/>
</dbReference>
<dbReference type="InterPro" id="IPR036318">
    <property type="entry name" value="FAD-bd_PCMH-like_sf"/>
</dbReference>
<accession>A0A2B7XSL5</accession>
<dbReference type="GO" id="GO:0050614">
    <property type="term" value="F:Delta24-sterol reductase activity"/>
    <property type="evidence" value="ECO:0007669"/>
    <property type="project" value="UniProtKB-EC"/>
</dbReference>
<keyword evidence="3" id="KW-0812">Transmembrane</keyword>
<evidence type="ECO:0000259" key="7">
    <source>
        <dbReference type="PROSITE" id="PS51387"/>
    </source>
</evidence>
<evidence type="ECO:0000256" key="1">
    <source>
        <dbReference type="ARBA" id="ARBA00004167"/>
    </source>
</evidence>
<dbReference type="Gene3D" id="3.30.465.10">
    <property type="match status" value="1"/>
</dbReference>
<evidence type="ECO:0000256" key="5">
    <source>
        <dbReference type="ARBA" id="ARBA00023002"/>
    </source>
</evidence>
<organism evidence="8 9">
    <name type="scientific">Polytolypa hystricis (strain UAMH7299)</name>
    <dbReference type="NCBI Taxonomy" id="1447883"/>
    <lineage>
        <taxon>Eukaryota</taxon>
        <taxon>Fungi</taxon>
        <taxon>Dikarya</taxon>
        <taxon>Ascomycota</taxon>
        <taxon>Pezizomycotina</taxon>
        <taxon>Eurotiomycetes</taxon>
        <taxon>Eurotiomycetidae</taxon>
        <taxon>Onygenales</taxon>
        <taxon>Onygenales incertae sedis</taxon>
        <taxon>Polytolypa</taxon>
    </lineage>
</organism>
<dbReference type="PANTHER" id="PTHR10801">
    <property type="entry name" value="24-DEHYDROCHOLESTEROL REDUCTASE"/>
    <property type="match status" value="1"/>
</dbReference>
<keyword evidence="9" id="KW-1185">Reference proteome</keyword>